<organism evidence="1 2">
    <name type="scientific">Phormidesmis priestleyi ULC007</name>
    <dbReference type="NCBI Taxonomy" id="1920490"/>
    <lineage>
        <taxon>Bacteria</taxon>
        <taxon>Bacillati</taxon>
        <taxon>Cyanobacteriota</taxon>
        <taxon>Cyanophyceae</taxon>
        <taxon>Leptolyngbyales</taxon>
        <taxon>Leptolyngbyaceae</taxon>
        <taxon>Phormidesmis</taxon>
    </lineage>
</organism>
<reference evidence="1 2" key="2">
    <citation type="submission" date="2018-03" db="EMBL/GenBank/DDBJ databases">
        <title>The ancient ancestry and fast evolution of plastids.</title>
        <authorList>
            <person name="Moore K.R."/>
            <person name="Magnabosco C."/>
            <person name="Momper L."/>
            <person name="Gold D.A."/>
            <person name="Bosak T."/>
            <person name="Fournier G.P."/>
        </authorList>
    </citation>
    <scope>NUCLEOTIDE SEQUENCE [LARGE SCALE GENOMIC DNA]</scope>
    <source>
        <strain evidence="1 2">ULC007</strain>
    </source>
</reference>
<keyword evidence="2" id="KW-1185">Reference proteome</keyword>
<sequence>METILEHAQGLVYALLGLMPSSDQKTSFSALLGLFLDASGHALPQHCPIKSASALSRFLNIYGWSTRSVLRTTRQTVLKQMAQHLSRSDSPLKVIIDLTTL</sequence>
<accession>A0A2T1CYT6</accession>
<dbReference type="Proteomes" id="UP000238634">
    <property type="component" value="Unassembled WGS sequence"/>
</dbReference>
<dbReference type="EMBL" id="PVWG01000140">
    <property type="protein sequence ID" value="PSB13435.1"/>
    <property type="molecule type" value="Genomic_DNA"/>
</dbReference>
<protein>
    <recommendedName>
        <fullName evidence="3">IS701 family transposase</fullName>
    </recommendedName>
</protein>
<dbReference type="AlphaFoldDB" id="A0A2T1CYT6"/>
<gene>
    <name evidence="1" type="ORF">C7B65_27030</name>
</gene>
<evidence type="ECO:0000313" key="1">
    <source>
        <dbReference type="EMBL" id="PSB13435.1"/>
    </source>
</evidence>
<reference evidence="1 2" key="1">
    <citation type="submission" date="2018-02" db="EMBL/GenBank/DDBJ databases">
        <authorList>
            <person name="Cohen D.B."/>
            <person name="Kent A.D."/>
        </authorList>
    </citation>
    <scope>NUCLEOTIDE SEQUENCE [LARGE SCALE GENOMIC DNA]</scope>
    <source>
        <strain evidence="1 2">ULC007</strain>
    </source>
</reference>
<evidence type="ECO:0000313" key="2">
    <source>
        <dbReference type="Proteomes" id="UP000238634"/>
    </source>
</evidence>
<name>A0A2T1CYT6_9CYAN</name>
<proteinExistence type="predicted"/>
<evidence type="ECO:0008006" key="3">
    <source>
        <dbReference type="Google" id="ProtNLM"/>
    </source>
</evidence>
<dbReference type="RefSeq" id="WP_106254255.1">
    <property type="nucleotide sequence ID" value="NZ_PVWG01000140.1"/>
</dbReference>
<comment type="caution">
    <text evidence="1">The sequence shown here is derived from an EMBL/GenBank/DDBJ whole genome shotgun (WGS) entry which is preliminary data.</text>
</comment>